<organism evidence="1 2">
    <name type="scientific">Streptomyces lutosisoli</name>
    <dbReference type="NCBI Taxonomy" id="2665721"/>
    <lineage>
        <taxon>Bacteria</taxon>
        <taxon>Bacillati</taxon>
        <taxon>Actinomycetota</taxon>
        <taxon>Actinomycetes</taxon>
        <taxon>Kitasatosporales</taxon>
        <taxon>Streptomycetaceae</taxon>
        <taxon>Streptomyces</taxon>
    </lineage>
</organism>
<proteinExistence type="predicted"/>
<dbReference type="EMBL" id="JBHTEC010000001">
    <property type="protein sequence ID" value="MFD0283677.1"/>
    <property type="molecule type" value="Genomic_DNA"/>
</dbReference>
<gene>
    <name evidence="1" type="ORF">ACFQZP_18735</name>
</gene>
<dbReference type="Pfam" id="PF21863">
    <property type="entry name" value="HTH_67"/>
    <property type="match status" value="1"/>
</dbReference>
<keyword evidence="2" id="KW-1185">Reference proteome</keyword>
<sequence>MPLDPALAARRCQHALNALHSTTYFSSELHEELGQLGIKDHDAAYLASRSAALGAVGAGVVTGAFYVWKRDVIAEHLPAVWETASPREVTAARLRAADRVLTRLLGADGIASESMAEAARLALQATEGCFDAGRPMYAAHADLDIPEEPHLALWHAATLLREFRGDGHLAVLADAELDALEAQITHAANGDGPPGPLVREKRGWSVEEWSAAEHRLRERGILGADGNLTDAGNQLRADLEAETDRLDRSPYQYLGTQLVGRLGDLAVALTRAAIEAGAFPPPLVHMFVPGDSK</sequence>
<evidence type="ECO:0000313" key="2">
    <source>
        <dbReference type="Proteomes" id="UP001596957"/>
    </source>
</evidence>
<dbReference type="RefSeq" id="WP_381263849.1">
    <property type="nucleotide sequence ID" value="NZ_JBHTBI010000085.1"/>
</dbReference>
<name>A0ABW2VIY4_9ACTN</name>
<accession>A0ABW2VIY4</accession>
<evidence type="ECO:0000313" key="1">
    <source>
        <dbReference type="EMBL" id="MFD0283677.1"/>
    </source>
</evidence>
<dbReference type="InterPro" id="IPR054058">
    <property type="entry name" value="HTH_67"/>
</dbReference>
<reference evidence="2" key="1">
    <citation type="journal article" date="2019" name="Int. J. Syst. Evol. Microbiol.">
        <title>The Global Catalogue of Microorganisms (GCM) 10K type strain sequencing project: providing services to taxonomists for standard genome sequencing and annotation.</title>
        <authorList>
            <consortium name="The Broad Institute Genomics Platform"/>
            <consortium name="The Broad Institute Genome Sequencing Center for Infectious Disease"/>
            <person name="Wu L."/>
            <person name="Ma J."/>
        </authorList>
    </citation>
    <scope>NUCLEOTIDE SEQUENCE [LARGE SCALE GENOMIC DNA]</scope>
    <source>
        <strain evidence="2">CGMCC 4.7198</strain>
    </source>
</reference>
<dbReference type="NCBIfam" id="NF047719">
    <property type="entry name" value="SCO6745_fam_HTH"/>
    <property type="match status" value="1"/>
</dbReference>
<protein>
    <recommendedName>
        <fullName evidence="3">SalK</fullName>
    </recommendedName>
</protein>
<comment type="caution">
    <text evidence="1">The sequence shown here is derived from an EMBL/GenBank/DDBJ whole genome shotgun (WGS) entry which is preliminary data.</text>
</comment>
<dbReference type="Proteomes" id="UP001596957">
    <property type="component" value="Unassembled WGS sequence"/>
</dbReference>
<evidence type="ECO:0008006" key="3">
    <source>
        <dbReference type="Google" id="ProtNLM"/>
    </source>
</evidence>